<reference evidence="4" key="4">
    <citation type="submission" date="2025-08" db="UniProtKB">
        <authorList>
            <consortium name="Ensembl"/>
        </authorList>
    </citation>
    <scope>IDENTIFICATION</scope>
</reference>
<dbReference type="STRING" id="8005.ENSEEEP00000021450"/>
<reference evidence="5" key="1">
    <citation type="journal article" date="2014" name="Science">
        <title>Nonhuman genetics. Genomic basis for the convergent evolution of electric organs.</title>
        <authorList>
            <person name="Gallant J.R."/>
            <person name="Traeger L.L."/>
            <person name="Volkening J.D."/>
            <person name="Moffett H."/>
            <person name="Chen P.H."/>
            <person name="Novina C.D."/>
            <person name="Phillips G.N.Jr."/>
            <person name="Anand R."/>
            <person name="Wells G.B."/>
            <person name="Pinch M."/>
            <person name="Guth R."/>
            <person name="Unguez G.A."/>
            <person name="Albert J.S."/>
            <person name="Zakon H.H."/>
            <person name="Samanta M.P."/>
            <person name="Sussman M.R."/>
        </authorList>
    </citation>
    <scope>NUCLEOTIDE SEQUENCE [LARGE SCALE GENOMIC DNA]</scope>
</reference>
<dbReference type="Ensembl" id="ENSEEET00000021690.2">
    <property type="protein sequence ID" value="ENSEEEP00000021450.2"/>
    <property type="gene ID" value="ENSEEEG00000010451.2"/>
</dbReference>
<reference evidence="4" key="3">
    <citation type="submission" date="2020-05" db="EMBL/GenBank/DDBJ databases">
        <title>Electrophorus electricus (electric eel) genome, fEleEle1, primary haplotype.</title>
        <authorList>
            <person name="Myers G."/>
            <person name="Meyer A."/>
            <person name="Fedrigo O."/>
            <person name="Formenti G."/>
            <person name="Rhie A."/>
            <person name="Tracey A."/>
            <person name="Sims Y."/>
            <person name="Jarvis E.D."/>
        </authorList>
    </citation>
    <scope>NUCLEOTIDE SEQUENCE [LARGE SCALE GENOMIC DNA]</scope>
</reference>
<reference evidence="5" key="2">
    <citation type="journal article" date="2017" name="Sci. Adv.">
        <title>A tail of two voltages: Proteomic comparison of the three electric organs of the electric eel.</title>
        <authorList>
            <person name="Traeger L.L."/>
            <person name="Sabat G."/>
            <person name="Barrett-Wilt G.A."/>
            <person name="Wells G.B."/>
            <person name="Sussman M.R."/>
        </authorList>
    </citation>
    <scope>NUCLEOTIDE SEQUENCE [LARGE SCALE GENOMIC DNA]</scope>
</reference>
<dbReference type="InterPro" id="IPR026079">
    <property type="entry name" value="CDR2"/>
</dbReference>
<feature type="coiled-coil region" evidence="3">
    <location>
        <begin position="113"/>
        <end position="140"/>
    </location>
</feature>
<sequence length="361" mass="41934">MLADMIAEEEFEIKEEEPWYDLQDLEHDLHLAAELGKNLLEKNNELEQSLQQMYATNHEQLQEMQYLSKQMDLLRSINDQHIKVYEQLDMTAGDLEKRNQRLLLDNRLAQFKIDRLTETIVGLQCQVEEVQSELDDLKKVHCKRTTQNILEVQQPASSLDPPCWTEQYQSDKLHGHYLHILERMGLLHTVRMLQAQLDEEHALRVAAEQVADALVQKLEGRRARVAELEAEVEVPNQPWCSDDEAGSEQWQMCHVPKHCSSEKHHGVSLLNEVAAQYSALQEKYNELLRRCNTVLQSHKAVQTQTTDQQMTLPTAKHKCSQGVSTHDNAQLPEYKVLFLKIFNCIQRGKEDLKENKHNVNF</sequence>
<evidence type="ECO:0008006" key="6">
    <source>
        <dbReference type="Google" id="ProtNLM"/>
    </source>
</evidence>
<comment type="similarity">
    <text evidence="1">Belongs to the CDR2 family.</text>
</comment>
<accession>A0A4W4FBJ5</accession>
<evidence type="ECO:0000256" key="1">
    <source>
        <dbReference type="ARBA" id="ARBA00009019"/>
    </source>
</evidence>
<proteinExistence type="inferred from homology"/>
<dbReference type="AlphaFoldDB" id="A0A4W4FBJ5"/>
<feature type="coiled-coil region" evidence="3">
    <location>
        <begin position="32"/>
        <end position="63"/>
    </location>
</feature>
<evidence type="ECO:0000313" key="4">
    <source>
        <dbReference type="Ensembl" id="ENSEEEP00000021450.2"/>
    </source>
</evidence>
<gene>
    <name evidence="4" type="primary">si:ch1073-272o11.3</name>
</gene>
<keyword evidence="5" id="KW-1185">Reference proteome</keyword>
<dbReference type="GeneTree" id="ENSGT00390000018570"/>
<evidence type="ECO:0000313" key="5">
    <source>
        <dbReference type="Proteomes" id="UP000314983"/>
    </source>
</evidence>
<protein>
    <recommendedName>
        <fullName evidence="6">Cerebellar degeneration-related protein 2-like</fullName>
    </recommendedName>
</protein>
<keyword evidence="2 3" id="KW-0175">Coiled coil</keyword>
<evidence type="ECO:0000256" key="3">
    <source>
        <dbReference type="SAM" id="Coils"/>
    </source>
</evidence>
<name>A0A4W4FBJ5_ELEEL</name>
<evidence type="ECO:0000256" key="2">
    <source>
        <dbReference type="ARBA" id="ARBA00023054"/>
    </source>
</evidence>
<dbReference type="PANTHER" id="PTHR19232">
    <property type="entry name" value="CENTROCORTIN FAMILY MEMBER"/>
    <property type="match status" value="1"/>
</dbReference>
<reference evidence="4" key="5">
    <citation type="submission" date="2025-09" db="UniProtKB">
        <authorList>
            <consortium name="Ensembl"/>
        </authorList>
    </citation>
    <scope>IDENTIFICATION</scope>
</reference>
<dbReference type="Proteomes" id="UP000314983">
    <property type="component" value="Chromosome 14"/>
</dbReference>
<dbReference type="PANTHER" id="PTHR19232:SF1">
    <property type="entry name" value="CEREBELLAR DEGENERATION-RELATED PROTEIN 2"/>
    <property type="match status" value="1"/>
</dbReference>
<dbReference type="OMA" id="WASERQM"/>
<organism evidence="4 5">
    <name type="scientific">Electrophorus electricus</name>
    <name type="common">Electric eel</name>
    <name type="synonym">Gymnotus electricus</name>
    <dbReference type="NCBI Taxonomy" id="8005"/>
    <lineage>
        <taxon>Eukaryota</taxon>
        <taxon>Metazoa</taxon>
        <taxon>Chordata</taxon>
        <taxon>Craniata</taxon>
        <taxon>Vertebrata</taxon>
        <taxon>Euteleostomi</taxon>
        <taxon>Actinopterygii</taxon>
        <taxon>Neopterygii</taxon>
        <taxon>Teleostei</taxon>
        <taxon>Ostariophysi</taxon>
        <taxon>Gymnotiformes</taxon>
        <taxon>Gymnotoidei</taxon>
        <taxon>Gymnotidae</taxon>
        <taxon>Electrophorus</taxon>
    </lineage>
</organism>